<evidence type="ECO:0000256" key="1">
    <source>
        <dbReference type="SAM" id="MobiDB-lite"/>
    </source>
</evidence>
<evidence type="ECO:0000313" key="2">
    <source>
        <dbReference type="EMBL" id="KAK4032529.1"/>
    </source>
</evidence>
<feature type="compositionally biased region" description="Basic and acidic residues" evidence="1">
    <location>
        <begin position="208"/>
        <end position="218"/>
    </location>
</feature>
<accession>A0AAN6P6F0</accession>
<organism evidence="2 3">
    <name type="scientific">Parachaetomium inaequale</name>
    <dbReference type="NCBI Taxonomy" id="2588326"/>
    <lineage>
        <taxon>Eukaryota</taxon>
        <taxon>Fungi</taxon>
        <taxon>Dikarya</taxon>
        <taxon>Ascomycota</taxon>
        <taxon>Pezizomycotina</taxon>
        <taxon>Sordariomycetes</taxon>
        <taxon>Sordariomycetidae</taxon>
        <taxon>Sordariales</taxon>
        <taxon>Chaetomiaceae</taxon>
        <taxon>Parachaetomium</taxon>
    </lineage>
</organism>
<dbReference type="Proteomes" id="UP001303115">
    <property type="component" value="Unassembled WGS sequence"/>
</dbReference>
<evidence type="ECO:0000313" key="3">
    <source>
        <dbReference type="Proteomes" id="UP001303115"/>
    </source>
</evidence>
<proteinExistence type="predicted"/>
<dbReference type="AlphaFoldDB" id="A0AAN6P6F0"/>
<keyword evidence="3" id="KW-1185">Reference proteome</keyword>
<sequence length="247" mass="27267">MPKHASEVADSVYRLLADLSGIKDKLGFMDGHCHCGPSLGFDDLSKFLVPDSTVDEWRQARDHRWEDVLGPEYKERLAAQRRKTAIAIPHFIIIRALFRFYASGRHQCNSLVPREVWRHLYGSWEYIPKQASDVTTSANRLISTLGCAFGSFGPFGDDETSLAPGHGKCELGEEFHTFKLDEVSSDGETLAVRQGHTLAPSAQPGRQESAEDARRSTDSGDITGTGATGLHRPTTDIRLSLLPFGVV</sequence>
<reference evidence="3" key="1">
    <citation type="journal article" date="2023" name="Mol. Phylogenet. Evol.">
        <title>Genome-scale phylogeny and comparative genomics of the fungal order Sordariales.</title>
        <authorList>
            <person name="Hensen N."/>
            <person name="Bonometti L."/>
            <person name="Westerberg I."/>
            <person name="Brannstrom I.O."/>
            <person name="Guillou S."/>
            <person name="Cros-Aarteil S."/>
            <person name="Calhoun S."/>
            <person name="Haridas S."/>
            <person name="Kuo A."/>
            <person name="Mondo S."/>
            <person name="Pangilinan J."/>
            <person name="Riley R."/>
            <person name="LaButti K."/>
            <person name="Andreopoulos B."/>
            <person name="Lipzen A."/>
            <person name="Chen C."/>
            <person name="Yan M."/>
            <person name="Daum C."/>
            <person name="Ng V."/>
            <person name="Clum A."/>
            <person name="Steindorff A."/>
            <person name="Ohm R.A."/>
            <person name="Martin F."/>
            <person name="Silar P."/>
            <person name="Natvig D.O."/>
            <person name="Lalanne C."/>
            <person name="Gautier V."/>
            <person name="Ament-Velasquez S.L."/>
            <person name="Kruys A."/>
            <person name="Hutchinson M.I."/>
            <person name="Powell A.J."/>
            <person name="Barry K."/>
            <person name="Miller A.N."/>
            <person name="Grigoriev I.V."/>
            <person name="Debuchy R."/>
            <person name="Gladieux P."/>
            <person name="Hiltunen Thoren M."/>
            <person name="Johannesson H."/>
        </authorList>
    </citation>
    <scope>NUCLEOTIDE SEQUENCE [LARGE SCALE GENOMIC DNA]</scope>
    <source>
        <strain evidence="3">CBS 284.82</strain>
    </source>
</reference>
<comment type="caution">
    <text evidence="2">The sequence shown here is derived from an EMBL/GenBank/DDBJ whole genome shotgun (WGS) entry which is preliminary data.</text>
</comment>
<dbReference type="EMBL" id="MU854599">
    <property type="protein sequence ID" value="KAK4032529.1"/>
    <property type="molecule type" value="Genomic_DNA"/>
</dbReference>
<gene>
    <name evidence="2" type="ORF">C8A01DRAFT_41028</name>
</gene>
<name>A0AAN6P6F0_9PEZI</name>
<protein>
    <submittedName>
        <fullName evidence="2">Uncharacterized protein</fullName>
    </submittedName>
</protein>
<feature type="region of interest" description="Disordered" evidence="1">
    <location>
        <begin position="196"/>
        <end position="232"/>
    </location>
</feature>